<gene>
    <name evidence="3" type="ORF">FJZ47_00680</name>
</gene>
<dbReference type="Proteomes" id="UP000712673">
    <property type="component" value="Unassembled WGS sequence"/>
</dbReference>
<name>A0A937VXD5_UNCTE</name>
<dbReference type="Gene3D" id="1.10.12.10">
    <property type="entry name" value="Lyase 2-enoyl-coa Hydratase, Chain A, domain 2"/>
    <property type="match status" value="1"/>
</dbReference>
<organism evidence="3 4">
    <name type="scientific">Tectimicrobiota bacterium</name>
    <dbReference type="NCBI Taxonomy" id="2528274"/>
    <lineage>
        <taxon>Bacteria</taxon>
        <taxon>Pseudomonadati</taxon>
        <taxon>Nitrospinota/Tectimicrobiota group</taxon>
        <taxon>Candidatus Tectimicrobiota</taxon>
    </lineage>
</organism>
<dbReference type="PANTHER" id="PTHR11941">
    <property type="entry name" value="ENOYL-COA HYDRATASE-RELATED"/>
    <property type="match status" value="1"/>
</dbReference>
<dbReference type="Pfam" id="PF00378">
    <property type="entry name" value="ECH_1"/>
    <property type="match status" value="1"/>
</dbReference>
<sequence length="263" mass="29092">MSDLVLCEQQEHIATLTLNRPEKHNAMSPDMLTLCCAHLERLVATAETRVLVIRGQGTRAFTSGYDIGRLPERQGQAPVTQSAGQGLFARFIEHVRTFPAPTIAMIHGYCMGGGLELAATCDLRLAAETGQFRMPPARLGVLYSGEGLLRFVNLIGIAHTCEIFYTACTFDAARAQAMGLLNHVVPGADLETCTYDMARQIASNAPLSVQYTKQLLAFTQSFQDFSQHAETIQRLRDLCMQSDDLQEGRRAFLEKRPPIFQGR</sequence>
<dbReference type="CDD" id="cd06558">
    <property type="entry name" value="crotonase-like"/>
    <property type="match status" value="1"/>
</dbReference>
<evidence type="ECO:0000313" key="3">
    <source>
        <dbReference type="EMBL" id="MBM3222308.1"/>
    </source>
</evidence>
<dbReference type="EC" id="4.2.1.17" evidence="3"/>
<dbReference type="EMBL" id="VGLS01000009">
    <property type="protein sequence ID" value="MBM3222308.1"/>
    <property type="molecule type" value="Genomic_DNA"/>
</dbReference>
<comment type="similarity">
    <text evidence="1">Belongs to the enoyl-CoA hydratase/isomerase family.</text>
</comment>
<reference evidence="3" key="1">
    <citation type="submission" date="2019-03" db="EMBL/GenBank/DDBJ databases">
        <title>Lake Tanganyika Metagenome-Assembled Genomes (MAGs).</title>
        <authorList>
            <person name="Tran P."/>
        </authorList>
    </citation>
    <scope>NUCLEOTIDE SEQUENCE</scope>
    <source>
        <strain evidence="3">K_DeepCast_65m_m2_066</strain>
    </source>
</reference>
<protein>
    <submittedName>
        <fullName evidence="3">Enoyl-CoA hydratase</fullName>
        <ecNumber evidence="3">4.2.1.17</ecNumber>
    </submittedName>
</protein>
<keyword evidence="2 3" id="KW-0456">Lyase</keyword>
<dbReference type="PANTHER" id="PTHR11941:SF54">
    <property type="entry name" value="ENOYL-COA HYDRATASE, MITOCHONDRIAL"/>
    <property type="match status" value="1"/>
</dbReference>
<evidence type="ECO:0000256" key="1">
    <source>
        <dbReference type="ARBA" id="ARBA00005254"/>
    </source>
</evidence>
<proteinExistence type="inferred from homology"/>
<dbReference type="SUPFAM" id="SSF52096">
    <property type="entry name" value="ClpP/crotonase"/>
    <property type="match status" value="1"/>
</dbReference>
<evidence type="ECO:0000256" key="2">
    <source>
        <dbReference type="ARBA" id="ARBA00023239"/>
    </source>
</evidence>
<evidence type="ECO:0000313" key="4">
    <source>
        <dbReference type="Proteomes" id="UP000712673"/>
    </source>
</evidence>
<dbReference type="InterPro" id="IPR001753">
    <property type="entry name" value="Enoyl-CoA_hydra/iso"/>
</dbReference>
<dbReference type="Gene3D" id="3.90.226.10">
    <property type="entry name" value="2-enoyl-CoA Hydratase, Chain A, domain 1"/>
    <property type="match status" value="1"/>
</dbReference>
<comment type="caution">
    <text evidence="3">The sequence shown here is derived from an EMBL/GenBank/DDBJ whole genome shotgun (WGS) entry which is preliminary data.</text>
</comment>
<dbReference type="InterPro" id="IPR014748">
    <property type="entry name" value="Enoyl-CoA_hydra_C"/>
</dbReference>
<dbReference type="InterPro" id="IPR029045">
    <property type="entry name" value="ClpP/crotonase-like_dom_sf"/>
</dbReference>
<accession>A0A937VXD5</accession>
<dbReference type="AlphaFoldDB" id="A0A937VXD5"/>
<dbReference type="GO" id="GO:0004300">
    <property type="term" value="F:enoyl-CoA hydratase activity"/>
    <property type="evidence" value="ECO:0007669"/>
    <property type="project" value="UniProtKB-EC"/>
</dbReference>
<dbReference type="GO" id="GO:0006635">
    <property type="term" value="P:fatty acid beta-oxidation"/>
    <property type="evidence" value="ECO:0007669"/>
    <property type="project" value="TreeGrafter"/>
</dbReference>